<dbReference type="GO" id="GO:0020037">
    <property type="term" value="F:heme binding"/>
    <property type="evidence" value="ECO:0007669"/>
    <property type="project" value="InterPro"/>
</dbReference>
<proteinExistence type="inferred from homology"/>
<organism evidence="7 8">
    <name type="scientific">Clonostachys rhizophaga</name>
    <dbReference type="NCBI Taxonomy" id="160324"/>
    <lineage>
        <taxon>Eukaryota</taxon>
        <taxon>Fungi</taxon>
        <taxon>Dikarya</taxon>
        <taxon>Ascomycota</taxon>
        <taxon>Pezizomycotina</taxon>
        <taxon>Sordariomycetes</taxon>
        <taxon>Hypocreomycetidae</taxon>
        <taxon>Hypocreales</taxon>
        <taxon>Bionectriaceae</taxon>
        <taxon>Clonostachys</taxon>
    </lineage>
</organism>
<keyword evidence="4" id="KW-0479">Metal-binding</keyword>
<evidence type="ECO:0000313" key="8">
    <source>
        <dbReference type="Proteomes" id="UP000696573"/>
    </source>
</evidence>
<dbReference type="EMBL" id="CABFNQ020000718">
    <property type="protein sequence ID" value="CAH0026223.1"/>
    <property type="molecule type" value="Genomic_DNA"/>
</dbReference>
<evidence type="ECO:0000256" key="1">
    <source>
        <dbReference type="ARBA" id="ARBA00001971"/>
    </source>
</evidence>
<evidence type="ECO:0008006" key="9">
    <source>
        <dbReference type="Google" id="ProtNLM"/>
    </source>
</evidence>
<dbReference type="AlphaFoldDB" id="A0A9N9VJG2"/>
<evidence type="ECO:0000256" key="5">
    <source>
        <dbReference type="ARBA" id="ARBA00023004"/>
    </source>
</evidence>
<dbReference type="GO" id="GO:0016705">
    <property type="term" value="F:oxidoreductase activity, acting on paired donors, with incorporation or reduction of molecular oxygen"/>
    <property type="evidence" value="ECO:0007669"/>
    <property type="project" value="InterPro"/>
</dbReference>
<dbReference type="GO" id="GO:0004497">
    <property type="term" value="F:monooxygenase activity"/>
    <property type="evidence" value="ECO:0007669"/>
    <property type="project" value="InterPro"/>
</dbReference>
<comment type="similarity">
    <text evidence="2">Belongs to the cytochrome P450 family.</text>
</comment>
<dbReference type="InterPro" id="IPR001128">
    <property type="entry name" value="Cyt_P450"/>
</dbReference>
<feature type="transmembrane region" description="Helical" evidence="6">
    <location>
        <begin position="6"/>
        <end position="29"/>
    </location>
</feature>
<keyword evidence="6" id="KW-0812">Transmembrane</keyword>
<keyword evidence="3" id="KW-0349">Heme</keyword>
<gene>
    <name evidence="7" type="ORF">CRHIZ90672A_00013990</name>
</gene>
<evidence type="ECO:0000256" key="2">
    <source>
        <dbReference type="ARBA" id="ARBA00010617"/>
    </source>
</evidence>
<evidence type="ECO:0000256" key="6">
    <source>
        <dbReference type="SAM" id="Phobius"/>
    </source>
</evidence>
<dbReference type="PANTHER" id="PTHR24305:SF232">
    <property type="entry name" value="P450, PUTATIVE (EUROFUNG)-RELATED"/>
    <property type="match status" value="1"/>
</dbReference>
<evidence type="ECO:0000256" key="3">
    <source>
        <dbReference type="ARBA" id="ARBA00022617"/>
    </source>
</evidence>
<dbReference type="OrthoDB" id="1470350at2759"/>
<keyword evidence="6" id="KW-1133">Transmembrane helix</keyword>
<reference evidence="7" key="1">
    <citation type="submission" date="2021-10" db="EMBL/GenBank/DDBJ databases">
        <authorList>
            <person name="Piombo E."/>
        </authorList>
    </citation>
    <scope>NUCLEOTIDE SEQUENCE</scope>
</reference>
<keyword evidence="5" id="KW-0408">Iron</keyword>
<protein>
    <recommendedName>
        <fullName evidence="9">Cytochrome P450</fullName>
    </recommendedName>
</protein>
<dbReference type="GO" id="GO:0005506">
    <property type="term" value="F:iron ion binding"/>
    <property type="evidence" value="ECO:0007669"/>
    <property type="project" value="InterPro"/>
</dbReference>
<dbReference type="Proteomes" id="UP000696573">
    <property type="component" value="Unassembled WGS sequence"/>
</dbReference>
<dbReference type="PANTHER" id="PTHR24305">
    <property type="entry name" value="CYTOCHROME P450"/>
    <property type="match status" value="1"/>
</dbReference>
<dbReference type="Gene3D" id="1.10.630.10">
    <property type="entry name" value="Cytochrome P450"/>
    <property type="match status" value="1"/>
</dbReference>
<evidence type="ECO:0000313" key="7">
    <source>
        <dbReference type="EMBL" id="CAH0026223.1"/>
    </source>
</evidence>
<dbReference type="InterPro" id="IPR050121">
    <property type="entry name" value="Cytochrome_P450_monoxygenase"/>
</dbReference>
<evidence type="ECO:0000256" key="4">
    <source>
        <dbReference type="ARBA" id="ARBA00022723"/>
    </source>
</evidence>
<sequence length="579" mass="64759">MMSNAFSTYGLVAIPFVAVIIIMVVRALYPKPYLDIPHNKHSANRVAGDIPDLVPLITATNEFSNSMFTITTQKLGTPIAQFLFPGIRKPLIILEDPREIEDLLLRRNKEFDKAPMALSIFQPMFPKASLAQFTTPELKAQKRLWADVMAAEFLNKATAPRIHKATLGLVELWRLKVSVSNAKPFAVDEDLQNTTLDGIWVSILGDDAGIIDYSIKKLRSEIDGSIPFDATPPRGGFLREEVRYISDTIARLSNTPSPKWAGKIETYTPRYRRFRSTVIKEISLLMAAAIKRFQDLDVETLNSGDADRCMLDLVLRRLVLQSRKNNNAPLIDPTKDQNMLDELFIMLVGGHDSTANTLCWFVRFMEAYPAVQSELRTVLRAAFPGPEPPSAKAIIETDVPYLDAVVEEGFRLAGAAKGNLRQALVDTSILGYHIPKGAEIFMNYHINRSPAPVDEAKRSDSCRAAVSKHGDGLRGRAGYDLDKFEPRRYLAKDPDTGKETFNSYAIPSLAFGGGYRGCPVRQALTHIGRKLATLELRIFVTLLILNFEFTDLPEVMRSMAATEKIFRQPDMPFARVKVL</sequence>
<keyword evidence="6" id="KW-0472">Membrane</keyword>
<dbReference type="SUPFAM" id="SSF48264">
    <property type="entry name" value="Cytochrome P450"/>
    <property type="match status" value="1"/>
</dbReference>
<comment type="caution">
    <text evidence="7">The sequence shown here is derived from an EMBL/GenBank/DDBJ whole genome shotgun (WGS) entry which is preliminary data.</text>
</comment>
<keyword evidence="8" id="KW-1185">Reference proteome</keyword>
<dbReference type="InterPro" id="IPR036396">
    <property type="entry name" value="Cyt_P450_sf"/>
</dbReference>
<dbReference type="Pfam" id="PF00067">
    <property type="entry name" value="p450"/>
    <property type="match status" value="2"/>
</dbReference>
<accession>A0A9N9VJG2</accession>
<name>A0A9N9VJG2_9HYPO</name>
<comment type="cofactor">
    <cofactor evidence="1">
        <name>heme</name>
        <dbReference type="ChEBI" id="CHEBI:30413"/>
    </cofactor>
</comment>